<dbReference type="RefSeq" id="WP_062150365.1">
    <property type="nucleotide sequence ID" value="NZ_CP013002.1"/>
</dbReference>
<keyword evidence="4" id="KW-1185">Reference proteome</keyword>
<dbReference type="Proteomes" id="UP000056905">
    <property type="component" value="Chromosome"/>
</dbReference>
<feature type="region of interest" description="Disordered" evidence="1">
    <location>
        <begin position="24"/>
        <end position="43"/>
    </location>
</feature>
<dbReference type="InterPro" id="IPR018759">
    <property type="entry name" value="BBP2_2"/>
</dbReference>
<dbReference type="Pfam" id="PF10082">
    <property type="entry name" value="BBP2_2"/>
    <property type="match status" value="1"/>
</dbReference>
<accession>A0A0P0P3A2</accession>
<feature type="signal peptide" evidence="2">
    <location>
        <begin position="1"/>
        <end position="23"/>
    </location>
</feature>
<dbReference type="OrthoDB" id="7398962at2"/>
<dbReference type="STRING" id="69395.AQ619_16835"/>
<name>A0A0P0P3A2_9CAUL</name>
<dbReference type="EMBL" id="CP013002">
    <property type="protein sequence ID" value="ALL14895.1"/>
    <property type="molecule type" value="Genomic_DNA"/>
</dbReference>
<evidence type="ECO:0000256" key="2">
    <source>
        <dbReference type="SAM" id="SignalP"/>
    </source>
</evidence>
<keyword evidence="2" id="KW-0732">Signal</keyword>
<protein>
    <recommendedName>
        <fullName evidence="5">Outer membrane protein beta-barrel domain-containing protein</fullName>
    </recommendedName>
</protein>
<sequence>MKLLTTVALAAVLVASVPAAASAQDSGSNFKRDKNTSVRQRPRPDYEAAGIKAGGFTLYPRATVEAVNDDNIYAVAAGEQSDTVWKLKPEVAVRSNWSRNALGAFASAGINRYSDFDTENSEEYTLGVNGRLDVERGSYVTASAQWQSLVEPRSAITAGTPAGATAKPVEYTLGSQNLTAVKEFNRLRLTGKLDARKFNYKDQGRAFNQNTRDRDEFAYGGKAEYSVSPDTALFVSVIGNTRSYDIDTVGRAASPGRPAVAVNRARDSEGYVASVGANFDLSQALRGEVEAGYMEQKYDNYADLDGFNAKGRVEWFPTELTTLNLAVSRTIEDSVAPGSAGFIANSTSVGVDHELLRNVLLSASATFGKDKYAVIDRDDKRTAFNASGAFLVNRNVGLFLTYSYLKQDSSGAAKASSFKDNKLAASVALQF</sequence>
<proteinExistence type="predicted"/>
<reference evidence="3 4" key="1">
    <citation type="submission" date="2015-10" db="EMBL/GenBank/DDBJ databases">
        <title>Conservation of the essential genome among Caulobacter and Brevundimonas species.</title>
        <authorList>
            <person name="Scott D."/>
            <person name="Ely B."/>
        </authorList>
    </citation>
    <scope>NUCLEOTIDE SEQUENCE [LARGE SCALE GENOMIC DNA]</scope>
    <source>
        <strain evidence="3 4">CB4</strain>
    </source>
</reference>
<feature type="chain" id="PRO_5006052731" description="Outer membrane protein beta-barrel domain-containing protein" evidence="2">
    <location>
        <begin position="24"/>
        <end position="431"/>
    </location>
</feature>
<organism evidence="3 4">
    <name type="scientific">Caulobacter henricii</name>
    <dbReference type="NCBI Taxonomy" id="69395"/>
    <lineage>
        <taxon>Bacteria</taxon>
        <taxon>Pseudomonadati</taxon>
        <taxon>Pseudomonadota</taxon>
        <taxon>Alphaproteobacteria</taxon>
        <taxon>Caulobacterales</taxon>
        <taxon>Caulobacteraceae</taxon>
        <taxon>Caulobacter</taxon>
    </lineage>
</organism>
<evidence type="ECO:0000313" key="4">
    <source>
        <dbReference type="Proteomes" id="UP000056905"/>
    </source>
</evidence>
<dbReference type="AlphaFoldDB" id="A0A0P0P3A2"/>
<dbReference type="KEGG" id="chq:AQ619_16835"/>
<feature type="compositionally biased region" description="Basic and acidic residues" evidence="1">
    <location>
        <begin position="30"/>
        <end position="43"/>
    </location>
</feature>
<evidence type="ECO:0000313" key="3">
    <source>
        <dbReference type="EMBL" id="ALL14895.1"/>
    </source>
</evidence>
<evidence type="ECO:0000256" key="1">
    <source>
        <dbReference type="SAM" id="MobiDB-lite"/>
    </source>
</evidence>
<evidence type="ECO:0008006" key="5">
    <source>
        <dbReference type="Google" id="ProtNLM"/>
    </source>
</evidence>
<gene>
    <name evidence="3" type="ORF">AQ619_16835</name>
</gene>